<dbReference type="PANTHER" id="PTHR10697:SF1">
    <property type="entry name" value="MAMMALIAN EPENDYMIN-RELATED PROTEIN 1"/>
    <property type="match status" value="1"/>
</dbReference>
<proteinExistence type="inferred from homology"/>
<reference evidence="5 6" key="1">
    <citation type="submission" date="2019-09" db="EMBL/GenBank/DDBJ databases">
        <title>Bird 10,000 Genomes (B10K) Project - Family phase.</title>
        <authorList>
            <person name="Zhang G."/>
        </authorList>
    </citation>
    <scope>NUCLEOTIDE SEQUENCE [LARGE SCALE GENOMIC DNA]</scope>
    <source>
        <strain evidence="5">B10K-DU-028-75</strain>
        <tissue evidence="5">Mixed tissue sample</tissue>
    </source>
</reference>
<accession>A0A7K6A8X2</accession>
<keyword evidence="6" id="KW-1185">Reference proteome</keyword>
<dbReference type="InterPro" id="IPR001299">
    <property type="entry name" value="Ependymin"/>
</dbReference>
<comment type="similarity">
    <text evidence="3">Belongs to the ependymin family.</text>
</comment>
<dbReference type="PRINTS" id="PR00317">
    <property type="entry name" value="EPENDYMIN"/>
</dbReference>
<dbReference type="EMBL" id="VZRK01000471">
    <property type="protein sequence ID" value="NWU86311.1"/>
    <property type="molecule type" value="Genomic_DNA"/>
</dbReference>
<dbReference type="SMART" id="SM00026">
    <property type="entry name" value="EPEND"/>
    <property type="match status" value="1"/>
</dbReference>
<dbReference type="GO" id="GO:0043202">
    <property type="term" value="C:lysosomal lumen"/>
    <property type="evidence" value="ECO:0007669"/>
    <property type="project" value="UniProtKB-SubCell"/>
</dbReference>
<dbReference type="GO" id="GO:0005509">
    <property type="term" value="F:calcium ion binding"/>
    <property type="evidence" value="ECO:0007669"/>
    <property type="project" value="InterPro"/>
</dbReference>
<organism evidence="5 6">
    <name type="scientific">Onychorhynchus coronatus</name>
    <name type="common">Royal flycatcher</name>
    <dbReference type="NCBI Taxonomy" id="360224"/>
    <lineage>
        <taxon>Eukaryota</taxon>
        <taxon>Metazoa</taxon>
        <taxon>Chordata</taxon>
        <taxon>Craniata</taxon>
        <taxon>Vertebrata</taxon>
        <taxon>Euteleostomi</taxon>
        <taxon>Archelosauria</taxon>
        <taxon>Archosauria</taxon>
        <taxon>Dinosauria</taxon>
        <taxon>Saurischia</taxon>
        <taxon>Theropoda</taxon>
        <taxon>Coelurosauria</taxon>
        <taxon>Aves</taxon>
        <taxon>Neognathae</taxon>
        <taxon>Neoaves</taxon>
        <taxon>Telluraves</taxon>
        <taxon>Australaves</taxon>
        <taxon>Passeriformes</taxon>
        <taxon>Tyrannidae</taxon>
        <taxon>Onychorhynchus</taxon>
    </lineage>
</organism>
<evidence type="ECO:0000313" key="6">
    <source>
        <dbReference type="Proteomes" id="UP000550309"/>
    </source>
</evidence>
<dbReference type="GO" id="GO:0005576">
    <property type="term" value="C:extracellular region"/>
    <property type="evidence" value="ECO:0007669"/>
    <property type="project" value="InterPro"/>
</dbReference>
<evidence type="ECO:0000256" key="1">
    <source>
        <dbReference type="ARBA" id="ARBA00002024"/>
    </source>
</evidence>
<evidence type="ECO:0000256" key="2">
    <source>
        <dbReference type="ARBA" id="ARBA00004227"/>
    </source>
</evidence>
<dbReference type="Pfam" id="PF00811">
    <property type="entry name" value="Ependymin"/>
    <property type="match status" value="1"/>
</dbReference>
<feature type="non-terminal residue" evidence="5">
    <location>
        <position position="243"/>
    </location>
</feature>
<evidence type="ECO:0000256" key="3">
    <source>
        <dbReference type="ARBA" id="ARBA00010771"/>
    </source>
</evidence>
<evidence type="ECO:0000313" key="5">
    <source>
        <dbReference type="EMBL" id="NWU86311.1"/>
    </source>
</evidence>
<dbReference type="GO" id="GO:0007160">
    <property type="term" value="P:cell-matrix adhesion"/>
    <property type="evidence" value="ECO:0007669"/>
    <property type="project" value="InterPro"/>
</dbReference>
<comment type="subcellular location">
    <subcellularLocation>
        <location evidence="2">Lysosome lumen</location>
    </subcellularLocation>
</comment>
<dbReference type="OrthoDB" id="6084362at2759"/>
<feature type="non-terminal residue" evidence="5">
    <location>
        <position position="1"/>
    </location>
</feature>
<gene>
    <name evidence="5" type="primary">Epdr1</name>
    <name evidence="5" type="ORF">ONYCOR_R08674</name>
</gene>
<dbReference type="PANTHER" id="PTHR10697">
    <property type="entry name" value="MAMMALIAN EPENDYMIN-RELATED PROTEIN 1"/>
    <property type="match status" value="1"/>
</dbReference>
<evidence type="ECO:0000256" key="4">
    <source>
        <dbReference type="ARBA" id="ARBA00020678"/>
    </source>
</evidence>
<sequence length="243" mass="27258">PPPRLRAAGGGRVRSGVRSMARAEGGRQLGPGLPLRLRLLLQLLLLLGVLLLRGGAAAGAGPCQAPRQWEGRTVFYEHGSGRNTRAAVSYDGPNQRLRILEERKALIPCKKFFEYILLYKDAVMFQIEQVTKLCLKIALTEPWDPYDIPANSTYEDQYYIGGPGDEIMVQEWSDRKPARKLESWVGVYTVKDCYPVQETYTKNYSVTTSTRFFDIHLGIADPSVFTPPSTCQTAQLTRMKDEC</sequence>
<dbReference type="Proteomes" id="UP000550309">
    <property type="component" value="Unassembled WGS sequence"/>
</dbReference>
<comment type="caution">
    <text evidence="5">The sequence shown here is derived from an EMBL/GenBank/DDBJ whole genome shotgun (WGS) entry which is preliminary data.</text>
</comment>
<comment type="function">
    <text evidence="1">Binds anionic lipids and gangliosides at acidic pH.</text>
</comment>
<name>A0A7K6A8X2_ONYCO</name>
<dbReference type="AlphaFoldDB" id="A0A7K6A8X2"/>
<protein>
    <recommendedName>
        <fullName evidence="4">Mammalian ependymin-related protein 1</fullName>
    </recommendedName>
</protein>